<dbReference type="PANTHER" id="PTHR36834:SF2">
    <property type="entry name" value="MEMBRANE PROTEIN"/>
    <property type="match status" value="1"/>
</dbReference>
<gene>
    <name evidence="3" type="ORF">HCR03_19255</name>
</gene>
<reference evidence="3 4" key="1">
    <citation type="submission" date="2020-08" db="EMBL/GenBank/DDBJ databases">
        <title>The isolate Caproiciproducens sp. 7D4C2 produces n-caproate at mildly acidic conditions from hexoses: genome and rBOX comparison with related strains and chain-elongating bacteria.</title>
        <authorList>
            <person name="Esquivel-Elizondo S."/>
            <person name="Bagci C."/>
            <person name="Temovska M."/>
            <person name="Jeon B.S."/>
            <person name="Bessarab I."/>
            <person name="Williams R.B.H."/>
            <person name="Huson D.H."/>
            <person name="Angenent L.T."/>
        </authorList>
    </citation>
    <scope>NUCLEOTIDE SEQUENCE [LARGE SCALE GENOMIC DNA]</scope>
    <source>
        <strain evidence="3 4">7D4C2</strain>
    </source>
</reference>
<organism evidence="3 4">
    <name type="scientific">Caproicibacter fermentans</name>
    <dbReference type="NCBI Taxonomy" id="2576756"/>
    <lineage>
        <taxon>Bacteria</taxon>
        <taxon>Bacillati</taxon>
        <taxon>Bacillota</taxon>
        <taxon>Clostridia</taxon>
        <taxon>Eubacteriales</taxon>
        <taxon>Acutalibacteraceae</taxon>
        <taxon>Caproicibacter</taxon>
    </lineage>
</organism>
<dbReference type="PANTHER" id="PTHR36834">
    <property type="entry name" value="MEMBRANE PROTEIN-RELATED"/>
    <property type="match status" value="1"/>
</dbReference>
<feature type="transmembrane region" description="Helical" evidence="1">
    <location>
        <begin position="43"/>
        <end position="62"/>
    </location>
</feature>
<dbReference type="EMBL" id="CP060286">
    <property type="protein sequence ID" value="QNK40716.1"/>
    <property type="molecule type" value="Genomic_DNA"/>
</dbReference>
<sequence>MLLALTKELLNCFVAALPFLLLFEIPIIIRCKNIKGKVPLPHLVSNLFFVWLLTIMLDLTGIPSIRLLFGYGIITDHGLIIPASEVNLIPFHYLAADIRPYLENILLFIPFGFLLPLLWERYHPFWKTVSCGFLLSLSIELSQLFNRRISDIDDLLMNTLGAFAGWLFWLLLRKCFSAICAKIKSSKEQESQIFLLRHEALFDILAAFMGMFLLYNPFL</sequence>
<evidence type="ECO:0000313" key="3">
    <source>
        <dbReference type="EMBL" id="QNK40716.1"/>
    </source>
</evidence>
<dbReference type="Proteomes" id="UP000515909">
    <property type="component" value="Chromosome"/>
</dbReference>
<dbReference type="InterPro" id="IPR053150">
    <property type="entry name" value="Teicoplanin_resist-assoc"/>
</dbReference>
<feature type="transmembrane region" description="Helical" evidence="1">
    <location>
        <begin position="101"/>
        <end position="119"/>
    </location>
</feature>
<dbReference type="Pfam" id="PF04892">
    <property type="entry name" value="VanZ"/>
    <property type="match status" value="1"/>
</dbReference>
<feature type="domain" description="VanZ-like" evidence="2">
    <location>
        <begin position="83"/>
        <end position="172"/>
    </location>
</feature>
<evidence type="ECO:0000256" key="1">
    <source>
        <dbReference type="SAM" id="Phobius"/>
    </source>
</evidence>
<evidence type="ECO:0000259" key="2">
    <source>
        <dbReference type="Pfam" id="PF04892"/>
    </source>
</evidence>
<feature type="transmembrane region" description="Helical" evidence="1">
    <location>
        <begin position="193"/>
        <end position="215"/>
    </location>
</feature>
<proteinExistence type="predicted"/>
<dbReference type="KEGG" id="cfem:HCR03_19255"/>
<dbReference type="AlphaFoldDB" id="A0A7G8TAS5"/>
<feature type="transmembrane region" description="Helical" evidence="1">
    <location>
        <begin position="12"/>
        <end position="31"/>
    </location>
</feature>
<keyword evidence="1" id="KW-0812">Transmembrane</keyword>
<dbReference type="InterPro" id="IPR006976">
    <property type="entry name" value="VanZ-like"/>
</dbReference>
<feature type="transmembrane region" description="Helical" evidence="1">
    <location>
        <begin position="155"/>
        <end position="172"/>
    </location>
</feature>
<accession>A0A7G8TAS5</accession>
<evidence type="ECO:0000313" key="4">
    <source>
        <dbReference type="Proteomes" id="UP000515909"/>
    </source>
</evidence>
<protein>
    <submittedName>
        <fullName evidence="3">VanZ family protein</fullName>
    </submittedName>
</protein>
<dbReference type="RefSeq" id="WP_187035967.1">
    <property type="nucleotide sequence ID" value="NZ_CP060286.1"/>
</dbReference>
<keyword evidence="1" id="KW-0472">Membrane</keyword>
<keyword evidence="1" id="KW-1133">Transmembrane helix</keyword>
<name>A0A7G8TAS5_9FIRM</name>